<evidence type="ECO:0000259" key="3">
    <source>
        <dbReference type="PROSITE" id="PS50048"/>
    </source>
</evidence>
<reference evidence="4" key="1">
    <citation type="submission" date="2021-03" db="EMBL/GenBank/DDBJ databases">
        <title>Revisited historic fungal species revealed as producer of novel bioactive compounds through whole genome sequencing and comparative genomics.</title>
        <authorList>
            <person name="Vignolle G.A."/>
            <person name="Hochenegger N."/>
            <person name="Mach R.L."/>
            <person name="Mach-Aigner A.R."/>
            <person name="Javad Rahimi M."/>
            <person name="Salim K.A."/>
            <person name="Chan C.M."/>
            <person name="Lim L.B.L."/>
            <person name="Cai F."/>
            <person name="Druzhinina I.S."/>
            <person name="U'Ren J.M."/>
            <person name="Derntl C."/>
        </authorList>
    </citation>
    <scope>NUCLEOTIDE SEQUENCE</scope>
    <source>
        <strain evidence="4">TUCIM 5799</strain>
    </source>
</reference>
<gene>
    <name evidence="4" type="ORF">JX265_009434</name>
</gene>
<dbReference type="PANTHER" id="PTHR38791:SF13">
    <property type="entry name" value="ZN(2)-C6 FUNGAL-TYPE DOMAIN-CONTAINING PROTEIN"/>
    <property type="match status" value="1"/>
</dbReference>
<dbReference type="GO" id="GO:0000981">
    <property type="term" value="F:DNA-binding transcription factor activity, RNA polymerase II-specific"/>
    <property type="evidence" value="ECO:0007669"/>
    <property type="project" value="InterPro"/>
</dbReference>
<dbReference type="EMBL" id="JAFIMR010000028">
    <property type="protein sequence ID" value="KAI1861931.1"/>
    <property type="molecule type" value="Genomic_DNA"/>
</dbReference>
<dbReference type="Gene3D" id="4.10.240.10">
    <property type="entry name" value="Zn(2)-C6 fungal-type DNA-binding domain"/>
    <property type="match status" value="1"/>
</dbReference>
<sequence>MWKRPKHPGACHECRKRRLKCDEAKPRCLKCEKNRRVCPGYTNWSELAVRDMTASTISRFHGAKSNASNGSTRSREVAERHSLNFGQTGDRPDASSPTSNAKTSTILRNPIVPLEDQALCYLRLHFLDSFSQGLDPGYSHVLRLVLQLDEMGDCLSTCVSAAALGVFSTRPNAKVVEVAAHKMYTIALSRINFAIRDRHAVEDDRILASVLMLAFYEIFRSNKLTGFYNHIFGAASMIKSRGERVVHDKLTAELYLLVRYELCRTSILGFATPSNADLGMWLKWRNTVSYATFSPTYLSAVGQYSGGELDHLVRSRMDFIITGNPITETINRDGFPKEPIAAQGLVKIAVDYIKYVIDGFTDMETEGFVTQESRPLRLPCPIQRDSTYPGAYPNTPIYVYKTVHHASFHLAICLARVSCFTHLMALTSQLGCSARVEQMPAYKVLTRRVQDDIETIVSSVPFVCGWTADGVQAFSGSSESSEATLPALETSFATSFVIWALIGPATCPLATDNQRTYLMHMLRYIANVRRVRQAEALLDVTAQTTTRLTLSRWHHTVLTPGNVNIPASWIGQGTSLEAEIYRSSQDLPSSGTKN</sequence>
<evidence type="ECO:0000256" key="2">
    <source>
        <dbReference type="SAM" id="MobiDB-lite"/>
    </source>
</evidence>
<evidence type="ECO:0000256" key="1">
    <source>
        <dbReference type="ARBA" id="ARBA00023242"/>
    </source>
</evidence>
<feature type="region of interest" description="Disordered" evidence="2">
    <location>
        <begin position="59"/>
        <end position="102"/>
    </location>
</feature>
<protein>
    <recommendedName>
        <fullName evidence="3">Zn(2)-C6 fungal-type domain-containing protein</fullName>
    </recommendedName>
</protein>
<evidence type="ECO:0000313" key="4">
    <source>
        <dbReference type="EMBL" id="KAI1861931.1"/>
    </source>
</evidence>
<dbReference type="AlphaFoldDB" id="A0A9P9WGJ4"/>
<dbReference type="SUPFAM" id="SSF57701">
    <property type="entry name" value="Zn2/Cys6 DNA-binding domain"/>
    <property type="match status" value="1"/>
</dbReference>
<organism evidence="4 5">
    <name type="scientific">Neoarthrinium moseri</name>
    <dbReference type="NCBI Taxonomy" id="1658444"/>
    <lineage>
        <taxon>Eukaryota</taxon>
        <taxon>Fungi</taxon>
        <taxon>Dikarya</taxon>
        <taxon>Ascomycota</taxon>
        <taxon>Pezizomycotina</taxon>
        <taxon>Sordariomycetes</taxon>
        <taxon>Xylariomycetidae</taxon>
        <taxon>Amphisphaeriales</taxon>
        <taxon>Apiosporaceae</taxon>
        <taxon>Neoarthrinium</taxon>
    </lineage>
</organism>
<dbReference type="InterPro" id="IPR021858">
    <property type="entry name" value="Fun_TF"/>
</dbReference>
<dbReference type="GO" id="GO:0008270">
    <property type="term" value="F:zinc ion binding"/>
    <property type="evidence" value="ECO:0007669"/>
    <property type="project" value="InterPro"/>
</dbReference>
<name>A0A9P9WGJ4_9PEZI</name>
<feature type="domain" description="Zn(2)-C6 fungal-type" evidence="3">
    <location>
        <begin position="10"/>
        <end position="38"/>
    </location>
</feature>
<dbReference type="CDD" id="cd00067">
    <property type="entry name" value="GAL4"/>
    <property type="match status" value="1"/>
</dbReference>
<dbReference type="PROSITE" id="PS50048">
    <property type="entry name" value="ZN2_CY6_FUNGAL_2"/>
    <property type="match status" value="1"/>
</dbReference>
<dbReference type="Pfam" id="PF00172">
    <property type="entry name" value="Zn_clus"/>
    <property type="match status" value="1"/>
</dbReference>
<keyword evidence="1" id="KW-0539">Nucleus</keyword>
<dbReference type="SMART" id="SM00066">
    <property type="entry name" value="GAL4"/>
    <property type="match status" value="1"/>
</dbReference>
<accession>A0A9P9WGJ4</accession>
<dbReference type="InterPro" id="IPR001138">
    <property type="entry name" value="Zn2Cys6_DnaBD"/>
</dbReference>
<keyword evidence="5" id="KW-1185">Reference proteome</keyword>
<dbReference type="InterPro" id="IPR036864">
    <property type="entry name" value="Zn2-C6_fun-type_DNA-bd_sf"/>
</dbReference>
<dbReference type="Pfam" id="PF11951">
    <property type="entry name" value="Fungal_trans_2"/>
    <property type="match status" value="1"/>
</dbReference>
<dbReference type="InterPro" id="IPR053175">
    <property type="entry name" value="DHMBA_Reg_Transcription_Factor"/>
</dbReference>
<dbReference type="PROSITE" id="PS00463">
    <property type="entry name" value="ZN2_CY6_FUNGAL_1"/>
    <property type="match status" value="1"/>
</dbReference>
<dbReference type="OrthoDB" id="4491390at2759"/>
<evidence type="ECO:0000313" key="5">
    <source>
        <dbReference type="Proteomes" id="UP000829685"/>
    </source>
</evidence>
<dbReference type="Proteomes" id="UP000829685">
    <property type="component" value="Unassembled WGS sequence"/>
</dbReference>
<feature type="compositionally biased region" description="Basic and acidic residues" evidence="2">
    <location>
        <begin position="73"/>
        <end position="82"/>
    </location>
</feature>
<comment type="caution">
    <text evidence="4">The sequence shown here is derived from an EMBL/GenBank/DDBJ whole genome shotgun (WGS) entry which is preliminary data.</text>
</comment>
<dbReference type="PANTHER" id="PTHR38791">
    <property type="entry name" value="ZN(II)2CYS6 TRANSCRIPTION FACTOR (EUROFUNG)-RELATED-RELATED"/>
    <property type="match status" value="1"/>
</dbReference>
<proteinExistence type="predicted"/>